<dbReference type="OrthoDB" id="10251809at2759"/>
<dbReference type="GO" id="GO:0045505">
    <property type="term" value="F:dynein intermediate chain binding"/>
    <property type="evidence" value="ECO:0007669"/>
    <property type="project" value="InterPro"/>
</dbReference>
<dbReference type="Gene3D" id="3.40.50.300">
    <property type="entry name" value="P-loop containing nucleotide triphosphate hydrolases"/>
    <property type="match status" value="1"/>
</dbReference>
<dbReference type="InterPro" id="IPR043160">
    <property type="entry name" value="Dynein_C_barrel"/>
</dbReference>
<evidence type="ECO:0000313" key="4">
    <source>
        <dbReference type="Proteomes" id="UP000604046"/>
    </source>
</evidence>
<evidence type="ECO:0000259" key="1">
    <source>
        <dbReference type="Pfam" id="PF18198"/>
    </source>
</evidence>
<proteinExistence type="predicted"/>
<organism evidence="3 4">
    <name type="scientific">Symbiodinium natans</name>
    <dbReference type="NCBI Taxonomy" id="878477"/>
    <lineage>
        <taxon>Eukaryota</taxon>
        <taxon>Sar</taxon>
        <taxon>Alveolata</taxon>
        <taxon>Dinophyceae</taxon>
        <taxon>Suessiales</taxon>
        <taxon>Symbiodiniaceae</taxon>
        <taxon>Symbiodinium</taxon>
    </lineage>
</organism>
<reference evidence="3" key="1">
    <citation type="submission" date="2021-02" db="EMBL/GenBank/DDBJ databases">
        <authorList>
            <person name="Dougan E. K."/>
            <person name="Rhodes N."/>
            <person name="Thang M."/>
            <person name="Chan C."/>
        </authorList>
    </citation>
    <scope>NUCLEOTIDE SEQUENCE</scope>
</reference>
<dbReference type="PANTHER" id="PTHR22878:SF68">
    <property type="entry name" value="DYNEIN HEAVY CHAIN 6, AXONEMAL-LIKE"/>
    <property type="match status" value="1"/>
</dbReference>
<evidence type="ECO:0000259" key="2">
    <source>
        <dbReference type="Pfam" id="PF18199"/>
    </source>
</evidence>
<feature type="domain" description="Dynein heavy chain C-terminal" evidence="2">
    <location>
        <begin position="633"/>
        <end position="945"/>
    </location>
</feature>
<dbReference type="FunFam" id="3.10.490.20:FF:000009">
    <property type="entry name" value="Dynein heavy chain 4"/>
    <property type="match status" value="1"/>
</dbReference>
<name>A0A812JGB2_9DINO</name>
<dbReference type="GO" id="GO:0030286">
    <property type="term" value="C:dynein complex"/>
    <property type="evidence" value="ECO:0007669"/>
    <property type="project" value="InterPro"/>
</dbReference>
<dbReference type="Gene3D" id="3.10.490.20">
    <property type="match status" value="1"/>
</dbReference>
<dbReference type="Gene3D" id="1.10.8.720">
    <property type="entry name" value="Region D6 of dynein motor"/>
    <property type="match status" value="1"/>
</dbReference>
<sequence>MQDPDSIDDMYRLWLTSMPSPTFPVPVLQGGIKITNEPPKGLRANLTRSFQDITPEIYEGCTKPRVQEALARCPDCTWWVAINCVAVLLQLHLLAAVSLPVWCLPVTVLKSDRGNHVHERIRAMRCLELEEAVNPKERPLQDEEAPPEARCPAEKDRGPALTWWFRACCFCYSAVGIDMAWRLGYVACHCASYPWQLEACLLLLQGCLSFMHDAYFAGRSPAAKLADRCCATFLTMCQPLKLAFCSMDAVQLALLCCSWTLGLLCFKAGARAFVAGNGRRYQFFHTLWHILLPLGGYLWIEYTRLSVLLLHASSHQHPLLSSEAIWAAKHSTHGEDVGTLLLWGPGAAGPDCLQRSYARLWSLRMKDRQHNFEAPSRIFPEFSGRGVNMALSFPYLFMSTDVVVVSLGPRVYGDELRLDKPMRLTQVLLPELIPEERAAPWPKLPPRIYKVYGDELRLDKPMRLTQVLLPELIPEERAAPWPKCKKLDPFCTSYSLAFFHAAILERRKFGPIGWNVPYEWMDSDFQVSREQVQMYLESQPGVPWITLNYIIAEVNYGGRVTDDKDVRLISAFLKRYFNEGVLQDGYQLSPLDAYTCPNEGSLEEVREHVRNLPFDEDPQVFGLHPNAQITAQTEEARKFLGIILSVQPRIAAAGGGKRPEELVAEMAEAFLGRVPAVMLRKHASPETYKKTADGGIVSLGVFHGQEMDRFNVLISRVQDTLVTLGRAIKGFVVMSAQLEDMYNCFLSQKLPPLWDEVSYPCLKPLNSWFSDFEERVDFMTRWLKMGPPSSYWVPCFYFPQGFMTCSKQVHARKTKIPIDALVFWQEPTACTEPRMADPPADGVKVHGLFLQGAGWDVPSKKMVESEKAVLFKELPVIWVQVVEEATFQKVSVEPGRYICPVYKTSLRKGTLATTGHSTNFVCFFRLPSSEEDQGHWVRRGVALLCMLDD</sequence>
<gene>
    <name evidence="3" type="primary">DNAH3</name>
    <name evidence="3" type="ORF">SNAT2548_LOCUS6563</name>
</gene>
<feature type="domain" description="Dynein heavy chain AAA lid" evidence="1">
    <location>
        <begin position="493"/>
        <end position="627"/>
    </location>
</feature>
<dbReference type="Pfam" id="PF18199">
    <property type="entry name" value="Dynein_C"/>
    <property type="match status" value="1"/>
</dbReference>
<dbReference type="EMBL" id="CAJNDS010000438">
    <property type="protein sequence ID" value="CAE7206237.1"/>
    <property type="molecule type" value="Genomic_DNA"/>
</dbReference>
<dbReference type="InterPro" id="IPR041658">
    <property type="entry name" value="AAA_lid_11"/>
</dbReference>
<evidence type="ECO:0000313" key="3">
    <source>
        <dbReference type="EMBL" id="CAE7206237.1"/>
    </source>
</evidence>
<dbReference type="InterPro" id="IPR026983">
    <property type="entry name" value="DHC"/>
</dbReference>
<dbReference type="Gene3D" id="1.20.1270.280">
    <property type="match status" value="1"/>
</dbReference>
<accession>A0A812JGB2</accession>
<dbReference type="PANTHER" id="PTHR22878">
    <property type="entry name" value="DYNEIN HEAVY CHAIN 6, AXONEMAL-LIKE-RELATED"/>
    <property type="match status" value="1"/>
</dbReference>
<dbReference type="InterPro" id="IPR027417">
    <property type="entry name" value="P-loop_NTPase"/>
</dbReference>
<dbReference type="InterPro" id="IPR041228">
    <property type="entry name" value="Dynein_C"/>
</dbReference>
<keyword evidence="4" id="KW-1185">Reference proteome</keyword>
<dbReference type="Pfam" id="PF18198">
    <property type="entry name" value="AAA_lid_11"/>
    <property type="match status" value="1"/>
</dbReference>
<dbReference type="GO" id="GO:0007018">
    <property type="term" value="P:microtubule-based movement"/>
    <property type="evidence" value="ECO:0007669"/>
    <property type="project" value="InterPro"/>
</dbReference>
<comment type="caution">
    <text evidence="3">The sequence shown here is derived from an EMBL/GenBank/DDBJ whole genome shotgun (WGS) entry which is preliminary data.</text>
</comment>
<dbReference type="GO" id="GO:0051959">
    <property type="term" value="F:dynein light intermediate chain binding"/>
    <property type="evidence" value="ECO:0007669"/>
    <property type="project" value="InterPro"/>
</dbReference>
<protein>
    <submittedName>
        <fullName evidence="3">DNAH3 protein</fullName>
    </submittedName>
</protein>
<dbReference type="Proteomes" id="UP000604046">
    <property type="component" value="Unassembled WGS sequence"/>
</dbReference>
<dbReference type="AlphaFoldDB" id="A0A812JGB2"/>
<dbReference type="InterPro" id="IPR042219">
    <property type="entry name" value="AAA_lid_11_sf"/>
</dbReference>